<name>A0A0E9W5D9_ANGAN</name>
<evidence type="ECO:0000313" key="1">
    <source>
        <dbReference type="EMBL" id="JAH85584.1"/>
    </source>
</evidence>
<dbReference type="AlphaFoldDB" id="A0A0E9W5D9"/>
<reference evidence="1" key="1">
    <citation type="submission" date="2014-11" db="EMBL/GenBank/DDBJ databases">
        <authorList>
            <person name="Amaro Gonzalez C."/>
        </authorList>
    </citation>
    <scope>NUCLEOTIDE SEQUENCE</scope>
</reference>
<organism evidence="1">
    <name type="scientific">Anguilla anguilla</name>
    <name type="common">European freshwater eel</name>
    <name type="synonym">Muraena anguilla</name>
    <dbReference type="NCBI Taxonomy" id="7936"/>
    <lineage>
        <taxon>Eukaryota</taxon>
        <taxon>Metazoa</taxon>
        <taxon>Chordata</taxon>
        <taxon>Craniata</taxon>
        <taxon>Vertebrata</taxon>
        <taxon>Euteleostomi</taxon>
        <taxon>Actinopterygii</taxon>
        <taxon>Neopterygii</taxon>
        <taxon>Teleostei</taxon>
        <taxon>Anguilliformes</taxon>
        <taxon>Anguillidae</taxon>
        <taxon>Anguilla</taxon>
    </lineage>
</organism>
<sequence length="23" mass="2765">MNMHTYTQKYLLNAEQLESFFGV</sequence>
<reference evidence="1" key="2">
    <citation type="journal article" date="2015" name="Fish Shellfish Immunol.">
        <title>Early steps in the European eel (Anguilla anguilla)-Vibrio vulnificus interaction in the gills: Role of the RtxA13 toxin.</title>
        <authorList>
            <person name="Callol A."/>
            <person name="Pajuelo D."/>
            <person name="Ebbesson L."/>
            <person name="Teles M."/>
            <person name="MacKenzie S."/>
            <person name="Amaro C."/>
        </authorList>
    </citation>
    <scope>NUCLEOTIDE SEQUENCE</scope>
</reference>
<dbReference type="EMBL" id="GBXM01022993">
    <property type="protein sequence ID" value="JAH85584.1"/>
    <property type="molecule type" value="Transcribed_RNA"/>
</dbReference>
<proteinExistence type="predicted"/>
<accession>A0A0E9W5D9</accession>
<protein>
    <submittedName>
        <fullName evidence="1">Uncharacterized protein</fullName>
    </submittedName>
</protein>